<comment type="similarity">
    <text evidence="4">Belongs to the SbcD family.</text>
</comment>
<dbReference type="CDD" id="cd00840">
    <property type="entry name" value="MPP_Mre11_N"/>
    <property type="match status" value="1"/>
</dbReference>
<dbReference type="PANTHER" id="PTHR30337:SF0">
    <property type="entry name" value="NUCLEASE SBCCD SUBUNIT D"/>
    <property type="match status" value="1"/>
</dbReference>
<dbReference type="InterPro" id="IPR004593">
    <property type="entry name" value="SbcD"/>
</dbReference>
<accession>A0A7W9ZK30</accession>
<dbReference type="PANTHER" id="PTHR30337">
    <property type="entry name" value="COMPONENT OF ATP-DEPENDENT DSDNA EXONUCLEASE"/>
    <property type="match status" value="1"/>
</dbReference>
<name>A0A7W9ZK30_9SPIR</name>
<keyword evidence="4" id="KW-0255">Endonuclease</keyword>
<reference evidence="6 8" key="1">
    <citation type="submission" date="2020-08" db="EMBL/GenBank/DDBJ databases">
        <title>Genomic Encyclopedia of Type Strains, Phase IV (KMG-IV): sequencing the most valuable type-strain genomes for metagenomic binning, comparative biology and taxonomic classification.</title>
        <authorList>
            <person name="Goeker M."/>
        </authorList>
    </citation>
    <scope>NUCLEOTIDE SEQUENCE [LARGE SCALE GENOMIC DNA]</scope>
    <source>
        <strain evidence="6 8">DSM 17989</strain>
    </source>
</reference>
<dbReference type="GO" id="GO:0004519">
    <property type="term" value="F:endonuclease activity"/>
    <property type="evidence" value="ECO:0007669"/>
    <property type="project" value="UniProtKB-KW"/>
</dbReference>
<keyword evidence="4" id="KW-0233">DNA recombination</keyword>
<dbReference type="RefSeq" id="WP_184124500.1">
    <property type="nucleotide sequence ID" value="NZ_CP124076.1"/>
</dbReference>
<keyword evidence="4" id="KW-0235">DNA replication</keyword>
<keyword evidence="2 4" id="KW-0378">Hydrolase</keyword>
<dbReference type="Gene3D" id="3.60.21.10">
    <property type="match status" value="1"/>
</dbReference>
<evidence type="ECO:0000256" key="1">
    <source>
        <dbReference type="ARBA" id="ARBA00022722"/>
    </source>
</evidence>
<evidence type="ECO:0000313" key="9">
    <source>
        <dbReference type="Proteomes" id="UP001302829"/>
    </source>
</evidence>
<keyword evidence="3 4" id="KW-0269">Exonuclease</keyword>
<dbReference type="SUPFAM" id="SSF56300">
    <property type="entry name" value="Metallo-dependent phosphatases"/>
    <property type="match status" value="1"/>
</dbReference>
<protein>
    <recommendedName>
        <fullName evidence="4">Nuclease SbcCD subunit D</fullName>
    </recommendedName>
</protein>
<proteinExistence type="inferred from homology"/>
<evidence type="ECO:0000256" key="4">
    <source>
        <dbReference type="RuleBase" id="RU363069"/>
    </source>
</evidence>
<dbReference type="GO" id="GO:0006310">
    <property type="term" value="P:DNA recombination"/>
    <property type="evidence" value="ECO:0007669"/>
    <property type="project" value="UniProtKB-KW"/>
</dbReference>
<dbReference type="InterPro" id="IPR029052">
    <property type="entry name" value="Metallo-depent_PP-like"/>
</dbReference>
<dbReference type="GO" id="GO:0006260">
    <property type="term" value="P:DNA replication"/>
    <property type="evidence" value="ECO:0007669"/>
    <property type="project" value="UniProtKB-KW"/>
</dbReference>
<organism evidence="6 8">
    <name type="scientific">Borreliella californiensis</name>
    <dbReference type="NCBI Taxonomy" id="373543"/>
    <lineage>
        <taxon>Bacteria</taxon>
        <taxon>Pseudomonadati</taxon>
        <taxon>Spirochaetota</taxon>
        <taxon>Spirochaetia</taxon>
        <taxon>Spirochaetales</taxon>
        <taxon>Borreliaceae</taxon>
        <taxon>Borreliella</taxon>
    </lineage>
</organism>
<evidence type="ECO:0000259" key="5">
    <source>
        <dbReference type="Pfam" id="PF00149"/>
    </source>
</evidence>
<gene>
    <name evidence="4" type="primary">sbcD</name>
    <name evidence="6" type="ORF">HNP67_000391</name>
    <name evidence="7" type="ORF">QIA39_04175</name>
</gene>
<sequence length="414" mass="48276">MSNYRILHTSDWHIGKKIENFSILKEQKNFLSFLLEFIKKEKIDLLLVAGDVYDSKRPGFEEQRLVNNFFYELSFTSCKWCVVISGNHDKRDYLSINKKLLSRFNFFLITEYDSDEQIVLLKDNGNLKFIVVCLPHINERLILGQNFDDIFGLEGQSSSKLFLENLENAYREKISNISNFLENKYKGIPKILMAHSFFCSSKKMDTLGGSYIIPFNVFGNSFSYVALGHIHKFMKLRDNIVYSGSPMQYSFNEESCNKYINVLYFDNNKLISQEAFSVPVFNKLIFVKGSLNEVLEFLANFKIEESFTIYLKIELNEAVDTSAEETIYDLARLNFMNLVSISYSLSSSQDLQGDSDFIGELEVLEMDEKYFFEKKLRRDFESGAIRDIKFKEEELISLFNEVLINGYLGEYEDK</sequence>
<evidence type="ECO:0000256" key="2">
    <source>
        <dbReference type="ARBA" id="ARBA00022801"/>
    </source>
</evidence>
<dbReference type="Proteomes" id="UP001302829">
    <property type="component" value="Chromosome"/>
</dbReference>
<keyword evidence="1 4" id="KW-0540">Nuclease</keyword>
<dbReference type="NCBIfam" id="TIGR00619">
    <property type="entry name" value="sbcd"/>
    <property type="match status" value="1"/>
</dbReference>
<evidence type="ECO:0000256" key="3">
    <source>
        <dbReference type="ARBA" id="ARBA00022839"/>
    </source>
</evidence>
<keyword evidence="9" id="KW-1185">Reference proteome</keyword>
<dbReference type="InterPro" id="IPR004843">
    <property type="entry name" value="Calcineurin-like_PHP"/>
</dbReference>
<evidence type="ECO:0000313" key="8">
    <source>
        <dbReference type="Proteomes" id="UP000536100"/>
    </source>
</evidence>
<evidence type="ECO:0000313" key="6">
    <source>
        <dbReference type="EMBL" id="MBB6212936.1"/>
    </source>
</evidence>
<dbReference type="EMBL" id="CP132476">
    <property type="protein sequence ID" value="WNY70824.1"/>
    <property type="molecule type" value="Genomic_DNA"/>
</dbReference>
<dbReference type="AlphaFoldDB" id="A0A7W9ZK30"/>
<evidence type="ECO:0000313" key="7">
    <source>
        <dbReference type="EMBL" id="WNY70824.1"/>
    </source>
</evidence>
<comment type="subunit">
    <text evidence="4">Heterodimer of SbcC and SbcD.</text>
</comment>
<dbReference type="GO" id="GO:0008408">
    <property type="term" value="F:3'-5' exonuclease activity"/>
    <property type="evidence" value="ECO:0007669"/>
    <property type="project" value="InterPro"/>
</dbReference>
<feature type="domain" description="Calcineurin-like phosphoesterase" evidence="5">
    <location>
        <begin position="5"/>
        <end position="232"/>
    </location>
</feature>
<reference evidence="7 9" key="2">
    <citation type="submission" date="2023-07" db="EMBL/GenBank/DDBJ databases">
        <title>Genome sequencing of multiple Borrelia sensu lato isolates.</title>
        <authorList>
            <person name="Mongodin E.F."/>
            <person name="Rudenko N."/>
            <person name="Fraser C.M."/>
            <person name="Schutzer S."/>
            <person name="Luft B."/>
            <person name="Morgan R."/>
            <person name="Chastens S."/>
            <person name="Qiu W."/>
        </authorList>
    </citation>
    <scope>NUCLEOTIDE SEQUENCE [LARGE SCALE GENOMIC DNA]</scope>
    <source>
        <strain evidence="7 9">CA446</strain>
    </source>
</reference>
<dbReference type="InterPro" id="IPR050535">
    <property type="entry name" value="DNA_Repair-Maintenance_Comp"/>
</dbReference>
<dbReference type="Proteomes" id="UP000536100">
    <property type="component" value="Unassembled WGS sequence"/>
</dbReference>
<dbReference type="EMBL" id="JACHFB010000001">
    <property type="protein sequence ID" value="MBB6212936.1"/>
    <property type="molecule type" value="Genomic_DNA"/>
</dbReference>
<dbReference type="Pfam" id="PF00149">
    <property type="entry name" value="Metallophos"/>
    <property type="match status" value="1"/>
</dbReference>
<dbReference type="InterPro" id="IPR041796">
    <property type="entry name" value="Mre11_N"/>
</dbReference>
<comment type="function">
    <text evidence="4">SbcCD cleaves DNA hairpin structures. These structures can inhibit DNA replication and are intermediates in certain DNA recombination reactions. The complex acts as a 3'-&gt;5' double strand exonuclease that can open hairpins. It also has a 5' single-strand endonuclease activity.</text>
</comment>